<dbReference type="VEuPathDB" id="GiardiaDB:QR46_4255"/>
<dbReference type="SMART" id="SM00320">
    <property type="entry name" value="WD40"/>
    <property type="match status" value="5"/>
</dbReference>
<organism evidence="7 8">
    <name type="scientific">Giardia intestinalis</name>
    <name type="common">Giardia lamblia</name>
    <dbReference type="NCBI Taxonomy" id="5741"/>
    <lineage>
        <taxon>Eukaryota</taxon>
        <taxon>Metamonada</taxon>
        <taxon>Diplomonadida</taxon>
        <taxon>Hexamitidae</taxon>
        <taxon>Giardiinae</taxon>
        <taxon>Giardia</taxon>
    </lineage>
</organism>
<evidence type="ECO:0000256" key="3">
    <source>
        <dbReference type="ARBA" id="ARBA00022737"/>
    </source>
</evidence>
<dbReference type="Proteomes" id="UP000018320">
    <property type="component" value="Unassembled WGS sequence"/>
</dbReference>
<keyword evidence="1" id="KW-0880">Kelch repeat</keyword>
<feature type="repeat" description="WD" evidence="4">
    <location>
        <begin position="1428"/>
        <end position="1442"/>
    </location>
</feature>
<dbReference type="VEuPathDB" id="GiardiaDB:GL50581_3111"/>
<dbReference type="Gene3D" id="2.120.10.80">
    <property type="entry name" value="Kelch-type beta propeller"/>
    <property type="match status" value="2"/>
</dbReference>
<dbReference type="InterPro" id="IPR036322">
    <property type="entry name" value="WD40_repeat_dom_sf"/>
</dbReference>
<dbReference type="InterPro" id="IPR015915">
    <property type="entry name" value="Kelch-typ_b-propeller"/>
</dbReference>
<dbReference type="PANTHER" id="PTHR46093">
    <property type="entry name" value="ACYL-COA-BINDING DOMAIN-CONTAINING PROTEIN 5"/>
    <property type="match status" value="1"/>
</dbReference>
<accession>V6TCS5</accession>
<keyword evidence="2 4" id="KW-0853">WD repeat</keyword>
<evidence type="ECO:0000256" key="2">
    <source>
        <dbReference type="ARBA" id="ARBA00022574"/>
    </source>
</evidence>
<feature type="coiled-coil region" evidence="5">
    <location>
        <begin position="863"/>
        <end position="904"/>
    </location>
</feature>
<feature type="non-terminal residue" evidence="7">
    <location>
        <position position="1"/>
    </location>
</feature>
<comment type="caution">
    <text evidence="7">The sequence shown here is derived from an EMBL/GenBank/DDBJ whole genome shotgun (WGS) entry which is preliminary data.</text>
</comment>
<gene>
    <name evidence="7" type="ORF">DHA2_15054</name>
</gene>
<name>V6TCS5_GIAIN</name>
<dbReference type="Gene3D" id="2.130.10.10">
    <property type="entry name" value="YVTN repeat-like/Quinoprotein amine dehydrogenase"/>
    <property type="match status" value="2"/>
</dbReference>
<dbReference type="Pfam" id="PF00400">
    <property type="entry name" value="WD40"/>
    <property type="match status" value="1"/>
</dbReference>
<reference evidence="7 8" key="2">
    <citation type="journal article" date="2013" name="Genome Biol. Evol.">
        <title>Genome sequencing of Giardia lamblia genotypes A2 and B isolates (DH and GS) and comparative analysis with the genomes of genotypes A1 and E (WB and Pig).</title>
        <authorList>
            <person name="Adam R.D."/>
            <person name="Dahlstrom E.W."/>
            <person name="Martens C.A."/>
            <person name="Bruno D.P."/>
            <person name="Barbian K.D."/>
            <person name="Ricklefs S.M."/>
            <person name="Hernandez M.M."/>
            <person name="Narla N.P."/>
            <person name="Patel R.B."/>
            <person name="Porcella S.F."/>
            <person name="Nash T.E."/>
        </authorList>
    </citation>
    <scope>NUCLEOTIDE SEQUENCE [LARGE SCALE GENOMIC DNA]</scope>
    <source>
        <strain evidence="7 8">DH</strain>
    </source>
</reference>
<dbReference type="PROSITE" id="PS00678">
    <property type="entry name" value="WD_REPEATS_1"/>
    <property type="match status" value="1"/>
</dbReference>
<dbReference type="VEuPathDB" id="GiardiaDB:GL50803_0015054"/>
<evidence type="ECO:0000256" key="5">
    <source>
        <dbReference type="SAM" id="Coils"/>
    </source>
</evidence>
<feature type="compositionally biased region" description="Polar residues" evidence="6">
    <location>
        <begin position="391"/>
        <end position="412"/>
    </location>
</feature>
<dbReference type="SUPFAM" id="SSF50978">
    <property type="entry name" value="WD40 repeat-like"/>
    <property type="match status" value="1"/>
</dbReference>
<sequence>VLSLERFFCKHSLVSIGTKKLAFMTRASVSSSEYVSLFRPEMEHYVMRCNHTAVFLEPMIYVFGGSDGITAFNTLGAFNLDTRVWAEVPVEKVSPSCPCARTKHAACLVRWNHKDYLYIYGGIDGTRYLSDFWRCDLATGVFEEIHGVSQRSPPPALSSHCLARLGASELVLFGGVSNKQLSTQTWYYNLDTNTWSINPYRDCDQPEPCMGATLTTMVNNHCLLFGGISANGFLSHCWKLYPNHKWELLPVQKNGPMSRAFHCAVPVGEGRLLIHGGEYGKQHDQKLADTWILYETNRIWKRIPESDLTPQPRSNHAIVLWQSRSGNYRLFILGGRGREGIAAEFWCLNLSKAGLGREDYLQILTETQLHDGMHNYVTASGSYDVAADLTPNKSVRSGSKPESQRTSVSFNVPDQPLDGDDLLSGRGWTPTRSAPRRANSRPYAQMEEEVKRRADGPDFPLFSQQLSEAMHKVTMLTNAHNALSENMATRLSTLDRAMLELRNGGQGQAPMTISSSSGGPYSYSSADVAALRAQMENELSVLRAELNDGLSRAANIASSTAASQRQQTFHPEIIKSEIMGECRKLLQGELTKTQSEILTSARLQCNGVQDALKLDIDTAFETIKGINSTVQRLETSSAKYVLKTDVQSHELRILNLESASAHNSKTITETRQAVSNINELLDQLSTQVHQFCEGENGRQCSMQEAVKYIVSYDLNEVQAKCQRMDSLLSALDTRTKELSELTDRHVARQDLIEKKLLAEGTDDVLKRDDTSLLFIQNTSAPVIAKAVGDLRLELTALISSLRDDLSKVHATVSESIAKEKQTCLDRNSRDEIIAECMVATKDLIEATSGALIEANTEGIRRMITDANIDIEGLRRANDSAEQVIEEQNRKITKLEADVASIAASSRSSATEIPPRDFGKSLSNASDLEVLFDKCYGYIDIIKDDLKSDSTATKERVEHIFDEYSERLTSCESRLADLLSNVEATKCVAGIITTGEDGVLSATSSFCSTPGGGDSRALEDTVKKLKSIVSRLTKEATASSISIKNLIDSQQKLGDEMLRLRQDAVGGSTKTLFGELSTRMEAMREELEKKTSIISSLEVRVALLEQTRGYTYDEIVAIFHDLQQSSSANKVASSSMININSQGPQQDAASGGRPINVSQSLLTTEHLQPKNDQRHMANAARRSSVQCTNAAVIASSLHDLVEAIPPQPSFNASAWKELLCVQRSIFDQATLSNMYFDKVSVDPMFGFVVGSDGAFLRIWKVKPLSRDDFNKASTIKGAFDIIAAEDVIECPGVTCSTIGGNLLCAGNDKGYLAAWPSVGDPYQLIAYPNGSVSCISVLADKERRCVVSGGDSGVIMEWSPMDGNSAMLGTHTAKATCADTCSSYALTGSRDCSAICWDLIEGRERARCLGHPDVLLSCYICKEHSELCVTGSADGTVRLWDMRLDNLDQGKAKSRCLFVTNSPASVTKGVVSVFMNRDMMISTCEDGSIKLWDIRATTPECVQTLTIDSGRILCSAVLNNSMIISADAGSLLALEFMQ</sequence>
<dbReference type="InterPro" id="IPR019775">
    <property type="entry name" value="WD40_repeat_CS"/>
</dbReference>
<proteinExistence type="predicted"/>
<dbReference type="PANTHER" id="PTHR46093:SF18">
    <property type="entry name" value="FIBRONECTIN TYPE-III DOMAIN-CONTAINING PROTEIN"/>
    <property type="match status" value="1"/>
</dbReference>
<dbReference type="PROSITE" id="PS50082">
    <property type="entry name" value="WD_REPEATS_2"/>
    <property type="match status" value="1"/>
</dbReference>
<dbReference type="EMBL" id="AHGT01000042">
    <property type="protein sequence ID" value="ESU36658.1"/>
    <property type="molecule type" value="Genomic_DNA"/>
</dbReference>
<evidence type="ECO:0000313" key="7">
    <source>
        <dbReference type="EMBL" id="ESU36658.1"/>
    </source>
</evidence>
<keyword evidence="5" id="KW-0175">Coiled coil</keyword>
<dbReference type="VEuPathDB" id="GiardiaDB:DHA2_15054"/>
<dbReference type="Pfam" id="PF24681">
    <property type="entry name" value="Kelch_KLHDC2_KLHL20_DRC7"/>
    <property type="match status" value="1"/>
</dbReference>
<reference evidence="8" key="1">
    <citation type="submission" date="2012-02" db="EMBL/GenBank/DDBJ databases">
        <title>Genome sequencing of Giardia lamblia Genotypes A2 and B isolates (DH and GS) and comparative analysis with the genomes of Genotypes A1 and E (WB and Pig).</title>
        <authorList>
            <person name="Adam R."/>
            <person name="Dahlstrom E."/>
            <person name="Martens C."/>
            <person name="Bruno D."/>
            <person name="Barbian K."/>
            <person name="Porcella S.F."/>
            <person name="Nash T."/>
        </authorList>
    </citation>
    <scope>NUCLEOTIDE SEQUENCE</scope>
    <source>
        <strain evidence="8">DH</strain>
    </source>
</reference>
<evidence type="ECO:0000256" key="6">
    <source>
        <dbReference type="SAM" id="MobiDB-lite"/>
    </source>
</evidence>
<dbReference type="SUPFAM" id="SSF117281">
    <property type="entry name" value="Kelch motif"/>
    <property type="match status" value="1"/>
</dbReference>
<dbReference type="InterPro" id="IPR001680">
    <property type="entry name" value="WD40_rpt"/>
</dbReference>
<evidence type="ECO:0000313" key="8">
    <source>
        <dbReference type="Proteomes" id="UP000018320"/>
    </source>
</evidence>
<keyword evidence="3" id="KW-0677">Repeat</keyword>
<evidence type="ECO:0000256" key="1">
    <source>
        <dbReference type="ARBA" id="ARBA00022441"/>
    </source>
</evidence>
<protein>
    <submittedName>
        <fullName evidence="7">Putative WD-repeat family protein</fullName>
    </submittedName>
</protein>
<dbReference type="InterPro" id="IPR015943">
    <property type="entry name" value="WD40/YVTN_repeat-like_dom_sf"/>
</dbReference>
<evidence type="ECO:0000256" key="4">
    <source>
        <dbReference type="PROSITE-ProRule" id="PRU00221"/>
    </source>
</evidence>
<feature type="region of interest" description="Disordered" evidence="6">
    <location>
        <begin position="390"/>
        <end position="460"/>
    </location>
</feature>